<dbReference type="Gene3D" id="3.40.630.30">
    <property type="match status" value="1"/>
</dbReference>
<organism evidence="2 3">
    <name type="scientific">Meinhardsimonia xiamenensis</name>
    <dbReference type="NCBI Taxonomy" id="990712"/>
    <lineage>
        <taxon>Bacteria</taxon>
        <taxon>Pseudomonadati</taxon>
        <taxon>Pseudomonadota</taxon>
        <taxon>Alphaproteobacteria</taxon>
        <taxon>Rhodobacterales</taxon>
        <taxon>Paracoccaceae</taxon>
        <taxon>Meinhardsimonia</taxon>
    </lineage>
</organism>
<dbReference type="InterPro" id="IPR000182">
    <property type="entry name" value="GNAT_dom"/>
</dbReference>
<sequence length="178" mass="19814">MSLPIPTLETARLRLVAPEERHLEVEIPFWESERSRFVGGPLPGYRVWRLLATQLGHWALRGYGSWMVEEKGSGRAIGMVGLWHPGEWPESELAYHLYEGSEGKGYATEAGRAVIDHAYGTLGWRTLISLIDPENTASQSVARRLGAVNTGETFVSNPADPACRPVEIWRYPGPEAMT</sequence>
<dbReference type="Pfam" id="PF13302">
    <property type="entry name" value="Acetyltransf_3"/>
    <property type="match status" value="1"/>
</dbReference>
<keyword evidence="3" id="KW-1185">Reference proteome</keyword>
<dbReference type="GO" id="GO:0016747">
    <property type="term" value="F:acyltransferase activity, transferring groups other than amino-acyl groups"/>
    <property type="evidence" value="ECO:0007669"/>
    <property type="project" value="InterPro"/>
</dbReference>
<dbReference type="PANTHER" id="PTHR43792">
    <property type="entry name" value="GNAT FAMILY, PUTATIVE (AFU_ORTHOLOGUE AFUA_3G00765)-RELATED-RELATED"/>
    <property type="match status" value="1"/>
</dbReference>
<dbReference type="PANTHER" id="PTHR43792:SF1">
    <property type="entry name" value="N-ACETYLTRANSFERASE DOMAIN-CONTAINING PROTEIN"/>
    <property type="match status" value="1"/>
</dbReference>
<dbReference type="RefSeq" id="WP_245657070.1">
    <property type="nucleotide sequence ID" value="NZ_FNFV01000004.1"/>
</dbReference>
<evidence type="ECO:0000259" key="1">
    <source>
        <dbReference type="Pfam" id="PF13302"/>
    </source>
</evidence>
<evidence type="ECO:0000313" key="3">
    <source>
        <dbReference type="Proteomes" id="UP000199328"/>
    </source>
</evidence>
<protein>
    <submittedName>
        <fullName evidence="2">Protein N-acetyltransferase, RimJ/RimL family</fullName>
    </submittedName>
</protein>
<reference evidence="3" key="1">
    <citation type="submission" date="2016-10" db="EMBL/GenBank/DDBJ databases">
        <authorList>
            <person name="Varghese N."/>
            <person name="Submissions S."/>
        </authorList>
    </citation>
    <scope>NUCLEOTIDE SEQUENCE [LARGE SCALE GENOMIC DNA]</scope>
    <source>
        <strain evidence="3">CGMCC 1.10789</strain>
    </source>
</reference>
<dbReference type="EMBL" id="FNFV01000004">
    <property type="protein sequence ID" value="SDK75159.1"/>
    <property type="molecule type" value="Genomic_DNA"/>
</dbReference>
<proteinExistence type="predicted"/>
<keyword evidence="2" id="KW-0808">Transferase</keyword>
<dbReference type="InterPro" id="IPR016181">
    <property type="entry name" value="Acyl_CoA_acyltransferase"/>
</dbReference>
<feature type="domain" description="N-acetyltransferase" evidence="1">
    <location>
        <begin position="12"/>
        <end position="147"/>
    </location>
</feature>
<accession>A0A1G9EG79</accession>
<dbReference type="STRING" id="990712.SAMN05216257_104300"/>
<dbReference type="Proteomes" id="UP000199328">
    <property type="component" value="Unassembled WGS sequence"/>
</dbReference>
<dbReference type="InterPro" id="IPR051531">
    <property type="entry name" value="N-acetyltransferase"/>
</dbReference>
<name>A0A1G9EG79_9RHOB</name>
<dbReference type="AlphaFoldDB" id="A0A1G9EG79"/>
<evidence type="ECO:0000313" key="2">
    <source>
        <dbReference type="EMBL" id="SDK75159.1"/>
    </source>
</evidence>
<gene>
    <name evidence="2" type="ORF">SAMN05216257_104300</name>
</gene>
<dbReference type="SUPFAM" id="SSF55729">
    <property type="entry name" value="Acyl-CoA N-acyltransferases (Nat)"/>
    <property type="match status" value="1"/>
</dbReference>